<keyword evidence="5" id="KW-1185">Reference proteome</keyword>
<dbReference type="EMBL" id="CP012036">
    <property type="protein sequence ID" value="ALF53811.1"/>
    <property type="molecule type" value="Genomic_DNA"/>
</dbReference>
<evidence type="ECO:0000256" key="1">
    <source>
        <dbReference type="SAM" id="Coils"/>
    </source>
</evidence>
<dbReference type="Proteomes" id="UP000062645">
    <property type="component" value="Chromosome"/>
</dbReference>
<keyword evidence="1" id="KW-0175">Coiled coil</keyword>
<sequence>MGENHNQSTVNKTVNATLRMSADDWELLREKASQLGLTRTQFFYSNSEGTDKTRTWTTPGGQTTPGGIRRRLNELHKACLILIESQQRQLEFSLQESKKLAEEMQNLQAVLSEVSESFSEEE</sequence>
<dbReference type="PATRIC" id="fig|224013.5.peg.2207"/>
<protein>
    <submittedName>
        <fullName evidence="3">Uncharacterized protein</fullName>
    </submittedName>
</protein>
<reference evidence="5" key="1">
    <citation type="submission" date="2015-07" db="EMBL/GenBank/DDBJ databases">
        <title>Genome Of Nitrogen-Fixing Cyanobacterium Nostoc piscinale CENA21 From Solimoes/Amazon River Floodplain Sediments And Comparative Genomics To Uncover Biosynthetic Natural Products Potential.</title>
        <authorList>
            <person name="Leao T.F."/>
            <person name="Leao P.N."/>
            <person name="Guimaraes P.I."/>
            <person name="de Melo A.G.C."/>
            <person name="Ramos R.T.J."/>
            <person name="Silva A."/>
            <person name="Fiore M.F."/>
            <person name="Schneider M.P.C."/>
        </authorList>
    </citation>
    <scope>NUCLEOTIDE SEQUENCE [LARGE SCALE GENOMIC DNA]</scope>
    <source>
        <strain evidence="5">CENA21</strain>
    </source>
</reference>
<proteinExistence type="predicted"/>
<accession>A0A0M4T1B4</accession>
<evidence type="ECO:0000313" key="4">
    <source>
        <dbReference type="EMBL" id="ALF53811.1"/>
    </source>
</evidence>
<evidence type="ECO:0000313" key="3">
    <source>
        <dbReference type="EMBL" id="ALF52970.1"/>
    </source>
</evidence>
<gene>
    <name evidence="3" type="ORF">ACX27_09095</name>
    <name evidence="4" type="ORF">ACX27_14685</name>
</gene>
<feature type="region of interest" description="Disordered" evidence="2">
    <location>
        <begin position="48"/>
        <end position="68"/>
    </location>
</feature>
<reference evidence="3 5" key="3">
    <citation type="journal article" date="2016" name="Genome Announc.">
        <title>Draft Genome Sequence of the N2-Fixing Cyanobacterium Nostoc piscinale CENA21, Isolated from the Brazilian Amazon Floodplain.</title>
        <authorList>
            <person name="Leao T."/>
            <person name="Guimaraes P.I."/>
            <person name="de Melo A.G."/>
            <person name="Ramos R.T."/>
            <person name="Leao P.N."/>
            <person name="Silva A."/>
            <person name="Fiore M.F."/>
            <person name="Schneider M.P."/>
        </authorList>
    </citation>
    <scope>NUCLEOTIDE SEQUENCE [LARGE SCALE GENOMIC DNA]</scope>
    <source>
        <strain evidence="3 5">CENA21</strain>
    </source>
</reference>
<feature type="coiled-coil region" evidence="1">
    <location>
        <begin position="83"/>
        <end position="117"/>
    </location>
</feature>
<evidence type="ECO:0000313" key="5">
    <source>
        <dbReference type="Proteomes" id="UP000062645"/>
    </source>
</evidence>
<name>A0A0M4T1B4_9NOSO</name>
<organism evidence="3 5">
    <name type="scientific">Nostoc piscinale CENA21</name>
    <dbReference type="NCBI Taxonomy" id="224013"/>
    <lineage>
        <taxon>Bacteria</taxon>
        <taxon>Bacillati</taxon>
        <taxon>Cyanobacteriota</taxon>
        <taxon>Cyanophyceae</taxon>
        <taxon>Nostocales</taxon>
        <taxon>Nostocaceae</taxon>
        <taxon>Nostoc</taxon>
    </lineage>
</organism>
<evidence type="ECO:0000256" key="2">
    <source>
        <dbReference type="SAM" id="MobiDB-lite"/>
    </source>
</evidence>
<feature type="compositionally biased region" description="Low complexity" evidence="2">
    <location>
        <begin position="55"/>
        <end position="67"/>
    </location>
</feature>
<dbReference type="KEGG" id="npz:ACX27_09095"/>
<dbReference type="EMBL" id="CP012036">
    <property type="protein sequence ID" value="ALF52970.1"/>
    <property type="molecule type" value="Genomic_DNA"/>
</dbReference>
<reference evidence="3" key="2">
    <citation type="submission" date="2015-07" db="EMBL/GenBank/DDBJ databases">
        <authorList>
            <person name="Noorani M."/>
        </authorList>
    </citation>
    <scope>NUCLEOTIDE SEQUENCE</scope>
    <source>
        <strain evidence="3">CENA21</strain>
    </source>
</reference>
<dbReference type="AlphaFoldDB" id="A0A0M4T1B4"/>
<dbReference type="RefSeq" id="WP_062291193.1">
    <property type="nucleotide sequence ID" value="NZ_CP012036.1"/>
</dbReference>
<dbReference type="KEGG" id="npz:ACX27_14685"/>